<keyword evidence="3" id="KW-0274">FAD</keyword>
<dbReference type="InterPro" id="IPR036318">
    <property type="entry name" value="FAD-bd_PCMH-like_sf"/>
</dbReference>
<dbReference type="InterPro" id="IPR016171">
    <property type="entry name" value="Vanillyl_alc_oxidase_C-sub2"/>
</dbReference>
<comment type="caution">
    <text evidence="6">The sequence shown here is derived from an EMBL/GenBank/DDBJ whole genome shotgun (WGS) entry which is preliminary data.</text>
</comment>
<evidence type="ECO:0000313" key="6">
    <source>
        <dbReference type="EMBL" id="KAL2797267.1"/>
    </source>
</evidence>
<dbReference type="InterPro" id="IPR004113">
    <property type="entry name" value="FAD-bd_oxidored_4_C"/>
</dbReference>
<dbReference type="PANTHER" id="PTHR11748">
    <property type="entry name" value="D-LACTATE DEHYDROGENASE"/>
    <property type="match status" value="1"/>
</dbReference>
<dbReference type="Gene3D" id="3.40.462.10">
    <property type="entry name" value="FAD-linked oxidases, C-terminal domain"/>
    <property type="match status" value="1"/>
</dbReference>
<dbReference type="PANTHER" id="PTHR11748:SF114">
    <property type="entry name" value="ARYL-ALCOHOL OXIDASE VANILLYL-ALCOHOL OXIDASE (AFU_ORTHOLOGUE AFUA_3G09500)-RELATED"/>
    <property type="match status" value="1"/>
</dbReference>
<dbReference type="PROSITE" id="PS51387">
    <property type="entry name" value="FAD_PCMH"/>
    <property type="match status" value="1"/>
</dbReference>
<dbReference type="Gene3D" id="3.30.43.10">
    <property type="entry name" value="Uridine Diphospho-n-acetylenolpyruvylglucosamine Reductase, domain 2"/>
    <property type="match status" value="1"/>
</dbReference>
<dbReference type="EMBL" id="JBFTWV010000020">
    <property type="protein sequence ID" value="KAL2797267.1"/>
    <property type="molecule type" value="Genomic_DNA"/>
</dbReference>
<dbReference type="Proteomes" id="UP001610563">
    <property type="component" value="Unassembled WGS sequence"/>
</dbReference>
<evidence type="ECO:0000313" key="7">
    <source>
        <dbReference type="Proteomes" id="UP001610563"/>
    </source>
</evidence>
<comment type="cofactor">
    <cofactor evidence="1">
        <name>FAD</name>
        <dbReference type="ChEBI" id="CHEBI:57692"/>
    </cofactor>
</comment>
<accession>A0ABR4GE53</accession>
<dbReference type="Pfam" id="PF02913">
    <property type="entry name" value="FAD-oxidase_C"/>
    <property type="match status" value="1"/>
</dbReference>
<dbReference type="InterPro" id="IPR016170">
    <property type="entry name" value="Cytok_DH_C_sf"/>
</dbReference>
<evidence type="ECO:0000256" key="2">
    <source>
        <dbReference type="ARBA" id="ARBA00022630"/>
    </source>
</evidence>
<evidence type="ECO:0000256" key="1">
    <source>
        <dbReference type="ARBA" id="ARBA00001974"/>
    </source>
</evidence>
<gene>
    <name evidence="6" type="ORF">BJX66DRAFT_323457</name>
</gene>
<keyword evidence="2" id="KW-0285">Flavoprotein</keyword>
<dbReference type="Gene3D" id="3.30.465.10">
    <property type="match status" value="1"/>
</dbReference>
<dbReference type="InterPro" id="IPR016164">
    <property type="entry name" value="FAD-linked_Oxase-like_C"/>
</dbReference>
<keyword evidence="4" id="KW-0560">Oxidoreductase</keyword>
<dbReference type="SUPFAM" id="SSF56176">
    <property type="entry name" value="FAD-binding/transporter-associated domain-like"/>
    <property type="match status" value="1"/>
</dbReference>
<dbReference type="InterPro" id="IPR006094">
    <property type="entry name" value="Oxid_FAD_bind_N"/>
</dbReference>
<organism evidence="6 7">
    <name type="scientific">Aspergillus keveii</name>
    <dbReference type="NCBI Taxonomy" id="714993"/>
    <lineage>
        <taxon>Eukaryota</taxon>
        <taxon>Fungi</taxon>
        <taxon>Dikarya</taxon>
        <taxon>Ascomycota</taxon>
        <taxon>Pezizomycotina</taxon>
        <taxon>Eurotiomycetes</taxon>
        <taxon>Eurotiomycetidae</taxon>
        <taxon>Eurotiales</taxon>
        <taxon>Aspergillaceae</taxon>
        <taxon>Aspergillus</taxon>
        <taxon>Aspergillus subgen. Nidulantes</taxon>
    </lineage>
</organism>
<dbReference type="InterPro" id="IPR016166">
    <property type="entry name" value="FAD-bd_PCMH"/>
</dbReference>
<dbReference type="Gene3D" id="1.10.45.10">
    <property type="entry name" value="Vanillyl-alcohol Oxidase, Chain A, domain 4"/>
    <property type="match status" value="1"/>
</dbReference>
<dbReference type="InterPro" id="IPR016167">
    <property type="entry name" value="FAD-bd_PCMH_sub1"/>
</dbReference>
<feature type="domain" description="FAD-binding PCMH-type" evidence="5">
    <location>
        <begin position="107"/>
        <end position="294"/>
    </location>
</feature>
<dbReference type="InterPro" id="IPR016169">
    <property type="entry name" value="FAD-bd_PCMH_sub2"/>
</dbReference>
<reference evidence="6 7" key="1">
    <citation type="submission" date="2024-07" db="EMBL/GenBank/DDBJ databases">
        <title>Section-level genome sequencing and comparative genomics of Aspergillus sections Usti and Cavernicolus.</title>
        <authorList>
            <consortium name="Lawrence Berkeley National Laboratory"/>
            <person name="Nybo J.L."/>
            <person name="Vesth T.C."/>
            <person name="Theobald S."/>
            <person name="Frisvad J.C."/>
            <person name="Larsen T.O."/>
            <person name="Kjaerboelling I."/>
            <person name="Rothschild-Mancinelli K."/>
            <person name="Lyhne E.K."/>
            <person name="Kogle M.E."/>
            <person name="Barry K."/>
            <person name="Clum A."/>
            <person name="Na H."/>
            <person name="Ledsgaard L."/>
            <person name="Lin J."/>
            <person name="Lipzen A."/>
            <person name="Kuo A."/>
            <person name="Riley R."/>
            <person name="Mondo S."/>
            <person name="Labutti K."/>
            <person name="Haridas S."/>
            <person name="Pangalinan J."/>
            <person name="Salamov A.A."/>
            <person name="Simmons B.A."/>
            <person name="Magnuson J.K."/>
            <person name="Chen J."/>
            <person name="Drula E."/>
            <person name="Henrissat B."/>
            <person name="Wiebenga A."/>
            <person name="Lubbers R.J."/>
            <person name="Gomes A.C."/>
            <person name="Makela M.R."/>
            <person name="Stajich J."/>
            <person name="Grigoriev I.V."/>
            <person name="Mortensen U.H."/>
            <person name="De Vries R.P."/>
            <person name="Baker S.E."/>
            <person name="Andersen M.R."/>
        </authorList>
    </citation>
    <scope>NUCLEOTIDE SEQUENCE [LARGE SCALE GENOMIC DNA]</scope>
    <source>
        <strain evidence="6 7">CBS 209.92</strain>
    </source>
</reference>
<name>A0ABR4GE53_9EURO</name>
<sequence length="567" mass="62870">MPTSLEKGIALPPLLSQSHSGVPERLLSDSIQAKNRLWANKKTHAKTNKELPILPENISKEEFYNAIAELQGKLGSDNAKVVDTPLDDGWYLEHPNTHDAMHILEDDDLVASAVICPGSTSEVQTVVLWANKYRIPIYPISIGRNFGYGGAAPRLNGGVIVDLGKRMNKILDINPQDCTCLVEPGVTYFALFEEVQARGYQHLMVDVPDLGGGSVVGNALDRGVGYTPYGDHWATHSGLEVVLPNGEVSNLGIVTKMGVTLMPHPGDHEGFAYTFQKESDIAQLAEIIRPLRIAMILENVAQIRHVSVVLAANGKPRSAYYKGKGQIPSDILHEAASKEAFGDCTWIYYGMTYGPKNIRQWKLDLVHKEFMKVPGARQLDPKTLPRDDYFWVRDSVANGVPDINEINWVNWYPNGAHLAFSPIAPVRGTDALKLWEMASSYGNAHGLDLFPAFLVGLREMHLIVEIPYDRNDAEHRLAARKCLEHLINEAAKNGYGEYRTHLVFMDQVANTYSWNNNALMRFNERIKDALDPNGILAPGKSGVWPARFRGRNNAGIGKLEKAPSLKL</sequence>
<evidence type="ECO:0000256" key="3">
    <source>
        <dbReference type="ARBA" id="ARBA00022827"/>
    </source>
</evidence>
<evidence type="ECO:0000259" key="5">
    <source>
        <dbReference type="PROSITE" id="PS51387"/>
    </source>
</evidence>
<proteinExistence type="predicted"/>
<protein>
    <recommendedName>
        <fullName evidence="5">FAD-binding PCMH-type domain-containing protein</fullName>
    </recommendedName>
</protein>
<dbReference type="Pfam" id="PF01565">
    <property type="entry name" value="FAD_binding_4"/>
    <property type="match status" value="1"/>
</dbReference>
<dbReference type="SUPFAM" id="SSF55103">
    <property type="entry name" value="FAD-linked oxidases, C-terminal domain"/>
    <property type="match status" value="1"/>
</dbReference>
<evidence type="ECO:0000256" key="4">
    <source>
        <dbReference type="ARBA" id="ARBA00023002"/>
    </source>
</evidence>
<keyword evidence="7" id="KW-1185">Reference proteome</keyword>